<evidence type="ECO:0008006" key="3">
    <source>
        <dbReference type="Google" id="ProtNLM"/>
    </source>
</evidence>
<evidence type="ECO:0000313" key="1">
    <source>
        <dbReference type="EMBL" id="KAL1489594.1"/>
    </source>
</evidence>
<protein>
    <recommendedName>
        <fullName evidence="3">Peptidase A2 domain-containing protein</fullName>
    </recommendedName>
</protein>
<dbReference type="SUPFAM" id="SSF50630">
    <property type="entry name" value="Acid proteases"/>
    <property type="match status" value="1"/>
</dbReference>
<organism evidence="1 2">
    <name type="scientific">Hypothenemus hampei</name>
    <name type="common">Coffee berry borer</name>
    <dbReference type="NCBI Taxonomy" id="57062"/>
    <lineage>
        <taxon>Eukaryota</taxon>
        <taxon>Metazoa</taxon>
        <taxon>Ecdysozoa</taxon>
        <taxon>Arthropoda</taxon>
        <taxon>Hexapoda</taxon>
        <taxon>Insecta</taxon>
        <taxon>Pterygota</taxon>
        <taxon>Neoptera</taxon>
        <taxon>Endopterygota</taxon>
        <taxon>Coleoptera</taxon>
        <taxon>Polyphaga</taxon>
        <taxon>Cucujiformia</taxon>
        <taxon>Curculionidae</taxon>
        <taxon>Scolytinae</taxon>
        <taxon>Hypothenemus</taxon>
    </lineage>
</organism>
<dbReference type="Proteomes" id="UP001566132">
    <property type="component" value="Unassembled WGS sequence"/>
</dbReference>
<keyword evidence="2" id="KW-1185">Reference proteome</keyword>
<reference evidence="1 2" key="1">
    <citation type="submission" date="2024-05" db="EMBL/GenBank/DDBJ databases">
        <title>Genetic variation in Jamaican populations of the coffee berry borer (Hypothenemus hampei).</title>
        <authorList>
            <person name="Errbii M."/>
            <person name="Myrie A."/>
        </authorList>
    </citation>
    <scope>NUCLEOTIDE SEQUENCE [LARGE SCALE GENOMIC DNA]</scope>
    <source>
        <strain evidence="1">JA-Hopewell-2020-01-JO</strain>
        <tissue evidence="1">Whole body</tissue>
    </source>
</reference>
<dbReference type="AlphaFoldDB" id="A0ABD1E4H9"/>
<dbReference type="InterPro" id="IPR021109">
    <property type="entry name" value="Peptidase_aspartic_dom_sf"/>
</dbReference>
<name>A0ABD1E4H9_HYPHA</name>
<sequence length="289" mass="32860">MNHRSSEGQSLYDFLFYHVTKIDNLRLNISEPDKICLILGVINDHYIKSAVEAARIKNINELASYLRNKVHKKGPVVKPVVFGPSRSVDHKPTYKLANLKDDKRKICNFCKTLGHIETACHKNNTTKAEKTDLKIENVQLVSEDTSKKFCKIFVNEKEITALIDLGSDCSVMQKNLSIKLGLPVQKLSNPVILSGFAGEKLYIYDNVTADVSIDRCVLNVQIYVTNQILNNTEIIIGRNFTENKNISYQRINDKFTFHVAKVKETSFEPFNICHGDVDDIQKEKKGKKL</sequence>
<dbReference type="EMBL" id="JBDJPC010000011">
    <property type="protein sequence ID" value="KAL1489594.1"/>
    <property type="molecule type" value="Genomic_DNA"/>
</dbReference>
<gene>
    <name evidence="1" type="ORF">ABEB36_013543</name>
</gene>
<dbReference type="Pfam" id="PF13650">
    <property type="entry name" value="Asp_protease_2"/>
    <property type="match status" value="1"/>
</dbReference>
<dbReference type="Gene3D" id="2.40.70.10">
    <property type="entry name" value="Acid Proteases"/>
    <property type="match status" value="1"/>
</dbReference>
<accession>A0ABD1E4H9</accession>
<proteinExistence type="predicted"/>
<evidence type="ECO:0000313" key="2">
    <source>
        <dbReference type="Proteomes" id="UP001566132"/>
    </source>
</evidence>
<comment type="caution">
    <text evidence="1">The sequence shown here is derived from an EMBL/GenBank/DDBJ whole genome shotgun (WGS) entry which is preliminary data.</text>
</comment>
<dbReference type="CDD" id="cd00303">
    <property type="entry name" value="retropepsin_like"/>
    <property type="match status" value="1"/>
</dbReference>